<evidence type="ECO:0000313" key="5">
    <source>
        <dbReference type="EMBL" id="ACL15914.1"/>
    </source>
</evidence>
<dbReference type="eggNOG" id="arCOG04175">
    <property type="taxonomic scope" value="Archaea"/>
</dbReference>
<gene>
    <name evidence="3" type="primary">rpl18a</name>
    <name evidence="3" type="synonym">rpl20e</name>
    <name evidence="3" type="synonym">rplX</name>
    <name evidence="5" type="ordered locus">Mpal_0541</name>
</gene>
<evidence type="ECO:0000313" key="6">
    <source>
        <dbReference type="Proteomes" id="UP000002457"/>
    </source>
</evidence>
<sequence>MAEQMFEVKGTFKIGDDWKPYTKVVGAPNSKQAEERTYATIGSEHHLKRMYITINGITPVDGE</sequence>
<dbReference type="OrthoDB" id="191241at2157"/>
<evidence type="ECO:0000256" key="2">
    <source>
        <dbReference type="ARBA" id="ARBA00023274"/>
    </source>
</evidence>
<dbReference type="KEGG" id="mpl:Mpal_0541"/>
<evidence type="ECO:0000256" key="1">
    <source>
        <dbReference type="ARBA" id="ARBA00022980"/>
    </source>
</evidence>
<feature type="domain" description="Large ribosomal subunit protein eL20" evidence="4">
    <location>
        <begin position="5"/>
        <end position="57"/>
    </location>
</feature>
<dbReference type="NCBIfam" id="NF001981">
    <property type="entry name" value="PRK00773.1-1"/>
    <property type="match status" value="1"/>
</dbReference>
<dbReference type="GO" id="GO:1990904">
    <property type="term" value="C:ribonucleoprotein complex"/>
    <property type="evidence" value="ECO:0007669"/>
    <property type="project" value="UniProtKB-KW"/>
</dbReference>
<organism evidence="5 6">
    <name type="scientific">Methanosphaerula palustris (strain ATCC BAA-1556 / DSM 19958 / E1-9c)</name>
    <dbReference type="NCBI Taxonomy" id="521011"/>
    <lineage>
        <taxon>Archaea</taxon>
        <taxon>Methanobacteriati</taxon>
        <taxon>Methanobacteriota</taxon>
        <taxon>Stenosarchaea group</taxon>
        <taxon>Methanomicrobia</taxon>
        <taxon>Methanomicrobiales</taxon>
        <taxon>Methanoregulaceae</taxon>
        <taxon>Methanosphaerula</taxon>
    </lineage>
</organism>
<dbReference type="HAMAP" id="MF_00273">
    <property type="entry name" value="Ribosomal_eL20"/>
    <property type="match status" value="1"/>
</dbReference>
<dbReference type="GO" id="GO:0070180">
    <property type="term" value="F:large ribosomal subunit rRNA binding"/>
    <property type="evidence" value="ECO:0007669"/>
    <property type="project" value="UniProtKB-UniRule"/>
</dbReference>
<keyword evidence="1 3" id="KW-0689">Ribosomal protein</keyword>
<dbReference type="STRING" id="521011.Mpal_0541"/>
<evidence type="ECO:0000256" key="3">
    <source>
        <dbReference type="HAMAP-Rule" id="MF_00273"/>
    </source>
</evidence>
<keyword evidence="3" id="KW-0694">RNA-binding</keyword>
<dbReference type="GO" id="GO:0006412">
    <property type="term" value="P:translation"/>
    <property type="evidence" value="ECO:0007669"/>
    <property type="project" value="UniProtKB-UniRule"/>
</dbReference>
<protein>
    <recommendedName>
        <fullName evidence="3">Large ribosomal subunit protein eL20</fullName>
    </recommendedName>
</protein>
<dbReference type="Pfam" id="PF01775">
    <property type="entry name" value="Ribosomal_L18A"/>
    <property type="match status" value="1"/>
</dbReference>
<dbReference type="Gene3D" id="3.10.20.10">
    <property type="match status" value="1"/>
</dbReference>
<keyword evidence="2 3" id="KW-0687">Ribonucleoprotein</keyword>
<dbReference type="GO" id="GO:0003735">
    <property type="term" value="F:structural constituent of ribosome"/>
    <property type="evidence" value="ECO:0007669"/>
    <property type="project" value="InterPro"/>
</dbReference>
<reference evidence="5 6" key="1">
    <citation type="journal article" date="2015" name="Genome Announc.">
        <title>Complete Genome Sequence of Methanosphaerula palustris E1-9CT, a Hydrogenotrophic Methanogen Isolated from a Minerotrophic Fen Peatland.</title>
        <authorList>
            <person name="Cadillo-Quiroz H."/>
            <person name="Browne P."/>
            <person name="Kyrpides N."/>
            <person name="Woyke T."/>
            <person name="Goodwin L."/>
            <person name="Detter C."/>
            <person name="Yavitt J.B."/>
            <person name="Zinder S.H."/>
        </authorList>
    </citation>
    <scope>NUCLEOTIDE SEQUENCE [LARGE SCALE GENOMIC DNA]</scope>
    <source>
        <strain evidence="6">ATCC BAA-1556 / DSM 19958 / E1-9c</strain>
    </source>
</reference>
<dbReference type="EMBL" id="CP001338">
    <property type="protein sequence ID" value="ACL15914.1"/>
    <property type="molecule type" value="Genomic_DNA"/>
</dbReference>
<dbReference type="GeneID" id="7271957"/>
<evidence type="ECO:0000259" key="4">
    <source>
        <dbReference type="Pfam" id="PF01775"/>
    </source>
</evidence>
<name>B8GEU7_METPE</name>
<dbReference type="InterPro" id="IPR028877">
    <property type="entry name" value="Ribosomal_eL20"/>
</dbReference>
<proteinExistence type="inferred from homology"/>
<comment type="subunit">
    <text evidence="3">Part of the 50S ribosomal subunit. Binds 23S rRNA.</text>
</comment>
<dbReference type="Proteomes" id="UP000002457">
    <property type="component" value="Chromosome"/>
</dbReference>
<dbReference type="SUPFAM" id="SSF160374">
    <property type="entry name" value="RplX-like"/>
    <property type="match status" value="1"/>
</dbReference>
<dbReference type="HOGENOM" id="CLU_177460_1_1_2"/>
<dbReference type="GO" id="GO:0005840">
    <property type="term" value="C:ribosome"/>
    <property type="evidence" value="ECO:0007669"/>
    <property type="project" value="UniProtKB-KW"/>
</dbReference>
<keyword evidence="3" id="KW-0699">rRNA-binding</keyword>
<dbReference type="AlphaFoldDB" id="B8GEU7"/>
<keyword evidence="6" id="KW-1185">Reference proteome</keyword>
<dbReference type="InterPro" id="IPR023573">
    <property type="entry name" value="Ribosomal_eL20_dom"/>
</dbReference>
<comment type="similarity">
    <text evidence="3">Belongs to the eukaryotic ribosomal protein eL20 family.</text>
</comment>
<dbReference type="RefSeq" id="WP_012617233.1">
    <property type="nucleotide sequence ID" value="NC_011832.1"/>
</dbReference>
<accession>B8GEU7</accession>